<name>A0A7M1XJ39_9SPIR</name>
<dbReference type="PROSITE" id="PS51257">
    <property type="entry name" value="PROKAR_LIPOPROTEIN"/>
    <property type="match status" value="1"/>
</dbReference>
<dbReference type="KEGG" id="trc:DYE49_03990"/>
<dbReference type="AlphaFoldDB" id="A0A7M1XJ39"/>
<dbReference type="EMBL" id="CP031517">
    <property type="protein sequence ID" value="QOS39666.1"/>
    <property type="molecule type" value="Genomic_DNA"/>
</dbReference>
<reference evidence="3 4" key="1">
    <citation type="submission" date="2018-08" db="EMBL/GenBank/DDBJ databases">
        <title>The first complete genome of Treponema rectale (CHPAT), a commensal spirochete of the bovine rectum.</title>
        <authorList>
            <person name="Staton G.J."/>
            <person name="Clegg S.R."/>
            <person name="Carter S.D."/>
            <person name="Radford A.D."/>
            <person name="Darby A."/>
            <person name="Hall N."/>
            <person name="Birtles R.J."/>
            <person name="Evans N.J."/>
        </authorList>
    </citation>
    <scope>NUCLEOTIDE SEQUENCE [LARGE SCALE GENOMIC DNA]</scope>
    <source>
        <strain evidence="3 4">CHPA</strain>
    </source>
</reference>
<evidence type="ECO:0000256" key="2">
    <source>
        <dbReference type="SAM" id="SignalP"/>
    </source>
</evidence>
<evidence type="ECO:0000256" key="1">
    <source>
        <dbReference type="SAM" id="MobiDB-lite"/>
    </source>
</evidence>
<accession>A0A7M1XJ39</accession>
<organism evidence="3 4">
    <name type="scientific">Treponema rectale</name>
    <dbReference type="NCBI Taxonomy" id="744512"/>
    <lineage>
        <taxon>Bacteria</taxon>
        <taxon>Pseudomonadati</taxon>
        <taxon>Spirochaetota</taxon>
        <taxon>Spirochaetia</taxon>
        <taxon>Spirochaetales</taxon>
        <taxon>Treponemataceae</taxon>
        <taxon>Treponema</taxon>
    </lineage>
</organism>
<dbReference type="Proteomes" id="UP000593591">
    <property type="component" value="Chromosome"/>
</dbReference>
<evidence type="ECO:0000313" key="4">
    <source>
        <dbReference type="Proteomes" id="UP000593591"/>
    </source>
</evidence>
<evidence type="ECO:0000313" key="3">
    <source>
        <dbReference type="EMBL" id="QOS39666.1"/>
    </source>
</evidence>
<gene>
    <name evidence="3" type="ORF">DYE49_03990</name>
</gene>
<feature type="region of interest" description="Disordered" evidence="1">
    <location>
        <begin position="49"/>
        <end position="70"/>
    </location>
</feature>
<sequence>MKFKKVLVPVLSVFFLLSCNQTSSTSSETPISFDQLSSTSQTMEDSSFSSEEISSTTVSSSKKDSSSSSSTTEEVTLWDDDIVYLMKEYLGGQVIPYIEMGNYAYGYWSNNASTFGNIIIDGSNTFKHSLFNQVSTTYTMAGWEVSETSSLLKASKESSHLSIELMEDSKDNTPLLNIYYDEPYDENCSITSWDNDIQDTFNEHLDGHILPYFYLGSKHVYASSYISSGDYFLIHGGRWDERIIENANLAFTSANFEVTIENDVTGQKLTATKTFEDGCQIKAVVYNNSLVKKKAMVRVSFSEAFNPNSALNWNQDIEDLFTDQYETHRIPYFYLGCKNPSLNYQYQLKKATITGGKFDSRVLDYAKSAFTTDSYLVNEGYDNYGSIIKAEKTFSDGCSFYITVSRNSFDKAQMAIEFIPGINVPDLSSWDGAYTSDLSSYMLGHPLPYFYMGTSDVKMTFKHEPLKKTITLRGDTFNGHMPFWAKDAFDDEGWNTSLEKDTYGYNFQAEKTFEDGCLFVAYMPAVATYNNQFDTDTVLTVDVYEAYLAHNPNHYQQEVISEMSLVFSRVLPYVYLGTSFPSMTSDSSLKTISLVGSIYDSSMEEDFVSAFSNDTASWVIQDDSNGKKATTITTNGATIKATLKKNQDNLPQLDFVYLDKFEVPEDASWSTTITSYFNSILDNYIPPYLYLGGSTNRYYNSNLNTHSIILKGGNFDKRVLSLAKTTLENDNWTTSIDSNPYGECLDAYKEDEIKDVIYRCRVEKDGNNELSKAQVTFCMDESVLLDDTLDYSSDIKNMMADSFDSHEIPYLDFGYLPTARKINEHTFALSYQGHLKNDYIKKNKEMLEDLGWEISENKLFNLNPSYYFSTLQANYTFSDQARIYLSFLPTIAMNDESTFSIYLSYYSPYENPLDGSYSSEILLSMKEVLGNHVLPYLYLGSDSLSYTKNENSITLRGGTWDEDIFTNAKEVLSKDTISNFTWSFYEEKTSDYGSVLIASGYQEETKDKITIKIYDSINLTYASHTPTLVATFKKGFLPLENTSWGDDINNTMISYLGNNVIPYIYLGCQNHELVYQYDYLSHKLTITGVLWDEEIYSLMTTALENDMVDLDSDGNSETRRDWLLYEDYSSHTSKTLVASCISPYDTNKTITLKLYRDNHQPVLEIYYL</sequence>
<proteinExistence type="predicted"/>
<feature type="chain" id="PRO_5033020508" evidence="2">
    <location>
        <begin position="25"/>
        <end position="1168"/>
    </location>
</feature>
<feature type="signal peptide" evidence="2">
    <location>
        <begin position="1"/>
        <end position="24"/>
    </location>
</feature>
<protein>
    <submittedName>
        <fullName evidence="3">Uncharacterized protein</fullName>
    </submittedName>
</protein>
<keyword evidence="2" id="KW-0732">Signal</keyword>